<keyword evidence="2" id="KW-1185">Reference proteome</keyword>
<accession>A0A1C7LYY1</accession>
<gene>
    <name evidence="1" type="ORF">A0H81_10376</name>
</gene>
<evidence type="ECO:0000313" key="1">
    <source>
        <dbReference type="EMBL" id="OBZ69910.1"/>
    </source>
</evidence>
<evidence type="ECO:0000313" key="2">
    <source>
        <dbReference type="Proteomes" id="UP000092993"/>
    </source>
</evidence>
<comment type="caution">
    <text evidence="1">The sequence shown here is derived from an EMBL/GenBank/DDBJ whole genome shotgun (WGS) entry which is preliminary data.</text>
</comment>
<sequence>MAPGTDVARRWAISGLATVTTVTISGGSASGFAVQSVANCRRNSRSYLTAIARESGGRSGACGAVGRTCGCDLLVRQVA</sequence>
<reference evidence="1 2" key="1">
    <citation type="submission" date="2016-03" db="EMBL/GenBank/DDBJ databases">
        <title>Whole genome sequencing of Grifola frondosa 9006-11.</title>
        <authorList>
            <person name="Min B."/>
            <person name="Park H."/>
            <person name="Kim J.-G."/>
            <person name="Cho H."/>
            <person name="Oh Y.-L."/>
            <person name="Kong W.-S."/>
            <person name="Choi I.-G."/>
        </authorList>
    </citation>
    <scope>NUCLEOTIDE SEQUENCE [LARGE SCALE GENOMIC DNA]</scope>
    <source>
        <strain evidence="1 2">9006-11</strain>
    </source>
</reference>
<protein>
    <submittedName>
        <fullName evidence="1">Uncharacterized protein</fullName>
    </submittedName>
</protein>
<proteinExistence type="predicted"/>
<dbReference type="EMBL" id="LUGG01000015">
    <property type="protein sequence ID" value="OBZ69910.1"/>
    <property type="molecule type" value="Genomic_DNA"/>
</dbReference>
<dbReference type="Proteomes" id="UP000092993">
    <property type="component" value="Unassembled WGS sequence"/>
</dbReference>
<dbReference type="AlphaFoldDB" id="A0A1C7LYY1"/>
<name>A0A1C7LYY1_GRIFR</name>
<organism evidence="1 2">
    <name type="scientific">Grifola frondosa</name>
    <name type="common">Maitake</name>
    <name type="synonym">Polyporus frondosus</name>
    <dbReference type="NCBI Taxonomy" id="5627"/>
    <lineage>
        <taxon>Eukaryota</taxon>
        <taxon>Fungi</taxon>
        <taxon>Dikarya</taxon>
        <taxon>Basidiomycota</taxon>
        <taxon>Agaricomycotina</taxon>
        <taxon>Agaricomycetes</taxon>
        <taxon>Polyporales</taxon>
        <taxon>Grifolaceae</taxon>
        <taxon>Grifola</taxon>
    </lineage>
</organism>